<dbReference type="EMBL" id="LAZR01013746">
    <property type="protein sequence ID" value="KKM20533.1"/>
    <property type="molecule type" value="Genomic_DNA"/>
</dbReference>
<reference evidence="4" key="1">
    <citation type="journal article" date="2015" name="Nature">
        <title>Complex archaea that bridge the gap between prokaryotes and eukaryotes.</title>
        <authorList>
            <person name="Spang A."/>
            <person name="Saw J.H."/>
            <person name="Jorgensen S.L."/>
            <person name="Zaremba-Niedzwiedzka K."/>
            <person name="Martijn J."/>
            <person name="Lind A.E."/>
            <person name="van Eijk R."/>
            <person name="Schleper C."/>
            <person name="Guy L."/>
            <person name="Ettema T.J."/>
        </authorList>
    </citation>
    <scope>NUCLEOTIDE SEQUENCE</scope>
</reference>
<protein>
    <recommendedName>
        <fullName evidence="5">V-type ATP synthase subunit C</fullName>
    </recommendedName>
</protein>
<evidence type="ECO:0000256" key="1">
    <source>
        <dbReference type="ARBA" id="ARBA00006709"/>
    </source>
</evidence>
<dbReference type="InterPro" id="IPR050873">
    <property type="entry name" value="V-ATPase_V0D/AC39_subunit"/>
</dbReference>
<dbReference type="Gene3D" id="1.10.132.50">
    <property type="entry name" value="ATP synthase (C/AC39) subunit, domain 3"/>
    <property type="match status" value="1"/>
</dbReference>
<gene>
    <name evidence="4" type="ORF">LCGC14_1644540</name>
</gene>
<evidence type="ECO:0008006" key="5">
    <source>
        <dbReference type="Google" id="ProtNLM"/>
    </source>
</evidence>
<keyword evidence="2" id="KW-0813">Transport</keyword>
<keyword evidence="3" id="KW-0406">Ion transport</keyword>
<dbReference type="GO" id="GO:0046961">
    <property type="term" value="F:proton-transporting ATPase activity, rotational mechanism"/>
    <property type="evidence" value="ECO:0007669"/>
    <property type="project" value="InterPro"/>
</dbReference>
<comment type="similarity">
    <text evidence="1">Belongs to the V-ATPase V0D/AC39 subunit family.</text>
</comment>
<dbReference type="AlphaFoldDB" id="A0A0F9KEK4"/>
<organism evidence="4">
    <name type="scientific">marine sediment metagenome</name>
    <dbReference type="NCBI Taxonomy" id="412755"/>
    <lineage>
        <taxon>unclassified sequences</taxon>
        <taxon>metagenomes</taxon>
        <taxon>ecological metagenomes</taxon>
    </lineage>
</organism>
<name>A0A0F9KEK4_9ZZZZ</name>
<comment type="caution">
    <text evidence="4">The sequence shown here is derived from an EMBL/GenBank/DDBJ whole genome shotgun (WGS) entry which is preliminary data.</text>
</comment>
<dbReference type="PANTHER" id="PTHR38682">
    <property type="entry name" value="V-TYPE ATP SYNTHASE SUBUNIT C"/>
    <property type="match status" value="1"/>
</dbReference>
<dbReference type="Pfam" id="PF01992">
    <property type="entry name" value="vATP-synt_AC39"/>
    <property type="match status" value="1"/>
</dbReference>
<proteinExistence type="inferred from homology"/>
<dbReference type="PANTHER" id="PTHR38682:SF1">
    <property type="entry name" value="V-TYPE ATP SYNTHASE SUBUNIT C"/>
    <property type="match status" value="1"/>
</dbReference>
<dbReference type="SUPFAM" id="SSF103486">
    <property type="entry name" value="V-type ATP synthase subunit C"/>
    <property type="match status" value="1"/>
</dbReference>
<dbReference type="Gene3D" id="1.20.1690.10">
    <property type="entry name" value="V-type ATP synthase subunit C domain"/>
    <property type="match status" value="2"/>
</dbReference>
<dbReference type="InterPro" id="IPR036079">
    <property type="entry name" value="ATPase_csu/dsu_sf"/>
</dbReference>
<dbReference type="InterPro" id="IPR044911">
    <property type="entry name" value="V-type_ATPase_csu/dsu_dom_3"/>
</dbReference>
<accession>A0A0F9KEK4</accession>
<dbReference type="InterPro" id="IPR002843">
    <property type="entry name" value="ATPase_V0-cplx_csu/dsu"/>
</dbReference>
<evidence type="ECO:0000313" key="4">
    <source>
        <dbReference type="EMBL" id="KKM20533.1"/>
    </source>
</evidence>
<dbReference type="InterPro" id="IPR035067">
    <property type="entry name" value="V-type_ATPase_csu/dsu"/>
</dbReference>
<evidence type="ECO:0000256" key="2">
    <source>
        <dbReference type="ARBA" id="ARBA00022448"/>
    </source>
</evidence>
<sequence length="342" mass="40461">MTLKYTEVLSKDTRYAYTTGRVRALELYLLKETDFIRMRQSGKIEEVLQVLNKTFPYSESMKDIQKEEGFERGLDRELKRTYEEVRYFCPQPELIDLFWLDNDFYNLKVLLKTHFQERVFSGKSLSLRPPLSEAGTLDLTLLEESIAKEDFSELVPGVKDILQEIFSLMDNSHSLRFIDDFLNRQFFQWLVLEMKKYPEPLLARLIQLQIDSFNIKAFFRLKLFWGETAPPEEVFAEGGIISKQQLLRMISEPLETLEEELRNTDYGEAIRLALEEQKKENSLFSLHKFFDEYILEHTYCGFYITLGREPLVNYIFLRKQEIKHLRAILGSKAKNAKPKLKI</sequence>
<evidence type="ECO:0000256" key="3">
    <source>
        <dbReference type="ARBA" id="ARBA00023065"/>
    </source>
</evidence>